<dbReference type="RefSeq" id="WP_184073549.1">
    <property type="nucleotide sequence ID" value="NZ_JACHDS010000001.1"/>
</dbReference>
<keyword evidence="3" id="KW-1185">Reference proteome</keyword>
<dbReference type="CDD" id="cd00093">
    <property type="entry name" value="HTH_XRE"/>
    <property type="match status" value="1"/>
</dbReference>
<evidence type="ECO:0000313" key="2">
    <source>
        <dbReference type="EMBL" id="MBB6170716.1"/>
    </source>
</evidence>
<organism evidence="2 3">
    <name type="scientific">Nocardiopsis mwathae</name>
    <dbReference type="NCBI Taxonomy" id="1472723"/>
    <lineage>
        <taxon>Bacteria</taxon>
        <taxon>Bacillati</taxon>
        <taxon>Actinomycetota</taxon>
        <taxon>Actinomycetes</taxon>
        <taxon>Streptosporangiales</taxon>
        <taxon>Nocardiopsidaceae</taxon>
        <taxon>Nocardiopsis</taxon>
    </lineage>
</organism>
<name>A0A7W9YFU9_9ACTN</name>
<dbReference type="InterPro" id="IPR001387">
    <property type="entry name" value="Cro/C1-type_HTH"/>
</dbReference>
<proteinExistence type="predicted"/>
<reference evidence="2 3" key="1">
    <citation type="submission" date="2020-08" db="EMBL/GenBank/DDBJ databases">
        <title>Sequencing the genomes of 1000 actinobacteria strains.</title>
        <authorList>
            <person name="Klenk H.-P."/>
        </authorList>
    </citation>
    <scope>NUCLEOTIDE SEQUENCE [LARGE SCALE GENOMIC DNA]</scope>
    <source>
        <strain evidence="2 3">DSM 46659</strain>
    </source>
</reference>
<dbReference type="Pfam" id="PF13560">
    <property type="entry name" value="HTH_31"/>
    <property type="match status" value="1"/>
</dbReference>
<dbReference type="SUPFAM" id="SSF47413">
    <property type="entry name" value="lambda repressor-like DNA-binding domains"/>
    <property type="match status" value="1"/>
</dbReference>
<dbReference type="Pfam" id="PF19054">
    <property type="entry name" value="DUF5753"/>
    <property type="match status" value="1"/>
</dbReference>
<dbReference type="InterPro" id="IPR043917">
    <property type="entry name" value="DUF5753"/>
</dbReference>
<evidence type="ECO:0000313" key="3">
    <source>
        <dbReference type="Proteomes" id="UP000546642"/>
    </source>
</evidence>
<evidence type="ECO:0000259" key="1">
    <source>
        <dbReference type="PROSITE" id="PS50943"/>
    </source>
</evidence>
<gene>
    <name evidence="2" type="ORF">HNR23_000776</name>
</gene>
<protein>
    <recommendedName>
        <fullName evidence="1">HTH cro/C1-type domain-containing protein</fullName>
    </recommendedName>
</protein>
<dbReference type="SMART" id="SM00530">
    <property type="entry name" value="HTH_XRE"/>
    <property type="match status" value="1"/>
</dbReference>
<dbReference type="Gene3D" id="1.10.260.40">
    <property type="entry name" value="lambda repressor-like DNA-binding domains"/>
    <property type="match status" value="1"/>
</dbReference>
<dbReference type="GO" id="GO:0003677">
    <property type="term" value="F:DNA binding"/>
    <property type="evidence" value="ECO:0007669"/>
    <property type="project" value="InterPro"/>
</dbReference>
<dbReference type="EMBL" id="JACHDS010000001">
    <property type="protein sequence ID" value="MBB6170716.1"/>
    <property type="molecule type" value="Genomic_DNA"/>
</dbReference>
<accession>A0A7W9YFU9</accession>
<dbReference type="AlphaFoldDB" id="A0A7W9YFU9"/>
<dbReference type="PROSITE" id="PS50943">
    <property type="entry name" value="HTH_CROC1"/>
    <property type="match status" value="1"/>
</dbReference>
<dbReference type="InterPro" id="IPR010982">
    <property type="entry name" value="Lambda_DNA-bd_dom_sf"/>
</dbReference>
<sequence>MPNRTVHSPTVRLRRLARKLRRAREQARLSINEAAKELGWSGTKLGRMEAAETRRIKPSDLDRLIDLYRVTDGVERDEWHQLSRQAKERGWWARYQKRGVFTDDLPDFEAEASVIKTYEPQVIPGLLQTPQYAEALLRGGQAHADEAIAERVAARMERQQILNSHNPPEYWAIIDEAALRRVIGGVSVMRDQVQHLIRMATREGVTLQVLPFAAGAHAADTGALVIMDFAEPLDPSIAYVETYAASLMLEQPDELARFAQVFGHASTSALPGAETVQFLRDVKAALESEDR</sequence>
<comment type="caution">
    <text evidence="2">The sequence shown here is derived from an EMBL/GenBank/DDBJ whole genome shotgun (WGS) entry which is preliminary data.</text>
</comment>
<dbReference type="Proteomes" id="UP000546642">
    <property type="component" value="Unassembled WGS sequence"/>
</dbReference>
<feature type="domain" description="HTH cro/C1-type" evidence="1">
    <location>
        <begin position="20"/>
        <end position="74"/>
    </location>
</feature>